<evidence type="ECO:0000256" key="2">
    <source>
        <dbReference type="ARBA" id="ARBA00006472"/>
    </source>
</evidence>
<dbReference type="Pfam" id="PF01329">
    <property type="entry name" value="Pterin_4a"/>
    <property type="match status" value="1"/>
</dbReference>
<organism evidence="5 6">
    <name type="scientific">Herminiimonas glaciei</name>
    <dbReference type="NCBI Taxonomy" id="523788"/>
    <lineage>
        <taxon>Bacteria</taxon>
        <taxon>Pseudomonadati</taxon>
        <taxon>Pseudomonadota</taxon>
        <taxon>Betaproteobacteria</taxon>
        <taxon>Burkholderiales</taxon>
        <taxon>Oxalobacteraceae</taxon>
        <taxon>Herminiimonas</taxon>
    </lineage>
</organism>
<reference evidence="6" key="1">
    <citation type="journal article" date="2019" name="Int. J. Syst. Evol. Microbiol.">
        <title>The Global Catalogue of Microorganisms (GCM) 10K type strain sequencing project: providing services to taxonomists for standard genome sequencing and annotation.</title>
        <authorList>
            <consortium name="The Broad Institute Genomics Platform"/>
            <consortium name="The Broad Institute Genome Sequencing Center for Infectious Disease"/>
            <person name="Wu L."/>
            <person name="Ma J."/>
        </authorList>
    </citation>
    <scope>NUCLEOTIDE SEQUENCE [LARGE SCALE GENOMIC DNA]</scope>
    <source>
        <strain evidence="6">KACC 12508</strain>
    </source>
</reference>
<comment type="caution">
    <text evidence="5">The sequence shown here is derived from an EMBL/GenBank/DDBJ whole genome shotgun (WGS) entry which is preliminary data.</text>
</comment>
<protein>
    <recommendedName>
        <fullName evidence="3">4a-hydroxytetrahydrobiopterin dehydratase</fullName>
        <ecNumber evidence="3">4.2.1.96</ecNumber>
    </recommendedName>
</protein>
<keyword evidence="6" id="KW-1185">Reference proteome</keyword>
<dbReference type="RefSeq" id="WP_382271569.1">
    <property type="nucleotide sequence ID" value="NZ_JBHTBU010000001.1"/>
</dbReference>
<dbReference type="Gene3D" id="3.30.1360.20">
    <property type="entry name" value="Transcriptional coactivator/pterin dehydratase"/>
    <property type="match status" value="1"/>
</dbReference>
<name>A0ABW2IBB0_9BURK</name>
<keyword evidence="4" id="KW-0456">Lyase</keyword>
<sequence>MTSAAELRLQTCQPQTLALSADEVAARLQALPEWQLQDGKIVREYSFQNYYLTLAFVNAIAYTIHTEDHHPELVITYKQCVVKYDTHSVNDGKGGLSQNDFICAAKLDAIYAQSVPRNVN</sequence>
<dbReference type="Proteomes" id="UP001596542">
    <property type="component" value="Unassembled WGS sequence"/>
</dbReference>
<dbReference type="EMBL" id="JBHTBU010000001">
    <property type="protein sequence ID" value="MFC7288208.1"/>
    <property type="molecule type" value="Genomic_DNA"/>
</dbReference>
<accession>A0ABW2IBB0</accession>
<evidence type="ECO:0000313" key="6">
    <source>
        <dbReference type="Proteomes" id="UP001596542"/>
    </source>
</evidence>
<dbReference type="InterPro" id="IPR036428">
    <property type="entry name" value="PCD_sf"/>
</dbReference>
<dbReference type="PANTHER" id="PTHR12599:SF0">
    <property type="entry name" value="PTERIN-4-ALPHA-CARBINOLAMINE DEHYDRATASE"/>
    <property type="match status" value="1"/>
</dbReference>
<gene>
    <name evidence="5" type="ORF">ACFQPC_09200</name>
</gene>
<dbReference type="InterPro" id="IPR001533">
    <property type="entry name" value="Pterin_deHydtase"/>
</dbReference>
<dbReference type="PANTHER" id="PTHR12599">
    <property type="entry name" value="PTERIN-4-ALPHA-CARBINOLAMINE DEHYDRATASE"/>
    <property type="match status" value="1"/>
</dbReference>
<evidence type="ECO:0000256" key="1">
    <source>
        <dbReference type="ARBA" id="ARBA00001554"/>
    </source>
</evidence>
<proteinExistence type="inferred from homology"/>
<evidence type="ECO:0000313" key="5">
    <source>
        <dbReference type="EMBL" id="MFC7288208.1"/>
    </source>
</evidence>
<evidence type="ECO:0000256" key="3">
    <source>
        <dbReference type="ARBA" id="ARBA00013252"/>
    </source>
</evidence>
<evidence type="ECO:0000256" key="4">
    <source>
        <dbReference type="ARBA" id="ARBA00023239"/>
    </source>
</evidence>
<dbReference type="EC" id="4.2.1.96" evidence="3"/>
<dbReference type="SUPFAM" id="SSF55248">
    <property type="entry name" value="PCD-like"/>
    <property type="match status" value="1"/>
</dbReference>
<comment type="similarity">
    <text evidence="2">Belongs to the pterin-4-alpha-carbinolamine dehydratase family.</text>
</comment>
<comment type="catalytic activity">
    <reaction evidence="1">
        <text>(4aS,6R)-4a-hydroxy-L-erythro-5,6,7,8-tetrahydrobiopterin = (6R)-L-erythro-6,7-dihydrobiopterin + H2O</text>
        <dbReference type="Rhea" id="RHEA:11920"/>
        <dbReference type="ChEBI" id="CHEBI:15377"/>
        <dbReference type="ChEBI" id="CHEBI:15642"/>
        <dbReference type="ChEBI" id="CHEBI:43120"/>
        <dbReference type="EC" id="4.2.1.96"/>
    </reaction>
</comment>